<evidence type="ECO:0000313" key="3">
    <source>
        <dbReference type="Proteomes" id="UP000287651"/>
    </source>
</evidence>
<reference evidence="2 3" key="1">
    <citation type="journal article" date="2014" name="Agronomy (Basel)">
        <title>A Draft Genome Sequence for Ensete ventricosum, the Drought-Tolerant Tree Against Hunger.</title>
        <authorList>
            <person name="Harrison J."/>
            <person name="Moore K.A."/>
            <person name="Paszkiewicz K."/>
            <person name="Jones T."/>
            <person name="Grant M."/>
            <person name="Ambacheew D."/>
            <person name="Muzemil S."/>
            <person name="Studholme D.J."/>
        </authorList>
    </citation>
    <scope>NUCLEOTIDE SEQUENCE [LARGE SCALE GENOMIC DNA]</scope>
</reference>
<feature type="compositionally biased region" description="Gly residues" evidence="1">
    <location>
        <begin position="214"/>
        <end position="227"/>
    </location>
</feature>
<comment type="caution">
    <text evidence="2">The sequence shown here is derived from an EMBL/GenBank/DDBJ whole genome shotgun (WGS) entry which is preliminary data.</text>
</comment>
<dbReference type="EMBL" id="AMZH03021519">
    <property type="protein sequence ID" value="RRT38120.1"/>
    <property type="molecule type" value="Genomic_DNA"/>
</dbReference>
<gene>
    <name evidence="2" type="ORF">B296_00053819</name>
</gene>
<proteinExistence type="predicted"/>
<protein>
    <recommendedName>
        <fullName evidence="4">DUF834 domain-containing protein</fullName>
    </recommendedName>
</protein>
<evidence type="ECO:0000313" key="2">
    <source>
        <dbReference type="EMBL" id="RRT38120.1"/>
    </source>
</evidence>
<dbReference type="AlphaFoldDB" id="A0A426XF96"/>
<feature type="compositionally biased region" description="Basic and acidic residues" evidence="1">
    <location>
        <begin position="182"/>
        <end position="204"/>
    </location>
</feature>
<sequence>MSAHWYRPLSLSHDGEEEWATVTRLRAGRQQRQRRRQQLWPVMAAAAEKRLGNGRSGSCSGGDVAVREWAAVADLIWSRGRGSNDDKQGSSNGGGGLRGSQGKMGWEAEGKWPTEEEATEGRKGRGGLGCSEEGLGYGRSDWEEKEAAGSGEGCSSGRAAGSDEEAREEGEEGAVGVAAEEGYGRLEARGEGNGRGRQREKEGRWQGWPAAVAGRGGIEMAGGGRGG</sequence>
<feature type="compositionally biased region" description="Acidic residues" evidence="1">
    <location>
        <begin position="162"/>
        <end position="172"/>
    </location>
</feature>
<dbReference type="Proteomes" id="UP000287651">
    <property type="component" value="Unassembled WGS sequence"/>
</dbReference>
<feature type="compositionally biased region" description="Basic and acidic residues" evidence="1">
    <location>
        <begin position="106"/>
        <end position="123"/>
    </location>
</feature>
<organism evidence="2 3">
    <name type="scientific">Ensete ventricosum</name>
    <name type="common">Abyssinian banana</name>
    <name type="synonym">Musa ensete</name>
    <dbReference type="NCBI Taxonomy" id="4639"/>
    <lineage>
        <taxon>Eukaryota</taxon>
        <taxon>Viridiplantae</taxon>
        <taxon>Streptophyta</taxon>
        <taxon>Embryophyta</taxon>
        <taxon>Tracheophyta</taxon>
        <taxon>Spermatophyta</taxon>
        <taxon>Magnoliopsida</taxon>
        <taxon>Liliopsida</taxon>
        <taxon>Zingiberales</taxon>
        <taxon>Musaceae</taxon>
        <taxon>Ensete</taxon>
    </lineage>
</organism>
<evidence type="ECO:0008006" key="4">
    <source>
        <dbReference type="Google" id="ProtNLM"/>
    </source>
</evidence>
<feature type="region of interest" description="Disordered" evidence="1">
    <location>
        <begin position="77"/>
        <end position="227"/>
    </location>
</feature>
<accession>A0A426XF96</accession>
<name>A0A426XF96_ENSVE</name>
<evidence type="ECO:0000256" key="1">
    <source>
        <dbReference type="SAM" id="MobiDB-lite"/>
    </source>
</evidence>